<dbReference type="AlphaFoldDB" id="A0AAV5E7P8"/>
<comment type="caution">
    <text evidence="10">The sequence shown here is derived from an EMBL/GenBank/DDBJ whole genome shotgun (WGS) entry which is preliminary data.</text>
</comment>
<dbReference type="Proteomes" id="UP001054889">
    <property type="component" value="Unassembled WGS sequence"/>
</dbReference>
<feature type="domain" description="Cyclic nucleotide-binding" evidence="9">
    <location>
        <begin position="182"/>
        <end position="227"/>
    </location>
</feature>
<keyword evidence="3" id="KW-0851">Voltage-gated channel</keyword>
<keyword evidence="4" id="KW-0630">Potassium</keyword>
<dbReference type="PRINTS" id="PR01415">
    <property type="entry name" value="ANKYRIN"/>
</dbReference>
<dbReference type="InterPro" id="IPR045319">
    <property type="entry name" value="KAT/AKT"/>
</dbReference>
<keyword evidence="2" id="KW-0631">Potassium channel</keyword>
<dbReference type="Pfam" id="PF12796">
    <property type="entry name" value="Ank_2"/>
    <property type="match status" value="1"/>
</dbReference>
<evidence type="ECO:0000256" key="7">
    <source>
        <dbReference type="SAM" id="MobiDB-lite"/>
    </source>
</evidence>
<dbReference type="InterPro" id="IPR018490">
    <property type="entry name" value="cNMP-bd_dom_sf"/>
</dbReference>
<dbReference type="CDD" id="cd00038">
    <property type="entry name" value="CAP_ED"/>
    <property type="match status" value="1"/>
</dbReference>
<feature type="region of interest" description="Disordered" evidence="7">
    <location>
        <begin position="24"/>
        <end position="79"/>
    </location>
</feature>
<evidence type="ECO:0000256" key="6">
    <source>
        <dbReference type="PROSITE-ProRule" id="PRU00023"/>
    </source>
</evidence>
<reference evidence="10" key="2">
    <citation type="submission" date="2021-12" db="EMBL/GenBank/DDBJ databases">
        <title>Resequencing data analysis of finger millet.</title>
        <authorList>
            <person name="Hatakeyama M."/>
            <person name="Aluri S."/>
            <person name="Balachadran M.T."/>
            <person name="Sivarajan S.R."/>
            <person name="Poveda L."/>
            <person name="Shimizu-Inatsugi R."/>
            <person name="Schlapbach R."/>
            <person name="Sreeman S.M."/>
            <person name="Shimizu K.K."/>
        </authorList>
    </citation>
    <scope>NUCLEOTIDE SEQUENCE</scope>
</reference>
<organism evidence="10 11">
    <name type="scientific">Eleusine coracana subsp. coracana</name>
    <dbReference type="NCBI Taxonomy" id="191504"/>
    <lineage>
        <taxon>Eukaryota</taxon>
        <taxon>Viridiplantae</taxon>
        <taxon>Streptophyta</taxon>
        <taxon>Embryophyta</taxon>
        <taxon>Tracheophyta</taxon>
        <taxon>Spermatophyta</taxon>
        <taxon>Magnoliopsida</taxon>
        <taxon>Liliopsida</taxon>
        <taxon>Poales</taxon>
        <taxon>Poaceae</taxon>
        <taxon>PACMAD clade</taxon>
        <taxon>Chloridoideae</taxon>
        <taxon>Cynodonteae</taxon>
        <taxon>Eleusininae</taxon>
        <taxon>Eleusine</taxon>
    </lineage>
</organism>
<keyword evidence="8" id="KW-0472">Membrane</keyword>
<evidence type="ECO:0000256" key="8">
    <source>
        <dbReference type="SAM" id="Phobius"/>
    </source>
</evidence>
<evidence type="ECO:0000313" key="11">
    <source>
        <dbReference type="Proteomes" id="UP001054889"/>
    </source>
</evidence>
<dbReference type="SMART" id="SM00248">
    <property type="entry name" value="ANK"/>
    <property type="match status" value="3"/>
</dbReference>
<accession>A0AAV5E7P8</accession>
<dbReference type="PROSITE" id="PS50297">
    <property type="entry name" value="ANK_REP_REGION"/>
    <property type="match status" value="2"/>
</dbReference>
<dbReference type="Gene3D" id="1.25.40.20">
    <property type="entry name" value="Ankyrin repeat-containing domain"/>
    <property type="match status" value="1"/>
</dbReference>
<evidence type="ECO:0000256" key="2">
    <source>
        <dbReference type="ARBA" id="ARBA00022826"/>
    </source>
</evidence>
<dbReference type="PROSITE" id="PS50042">
    <property type="entry name" value="CNMP_BINDING_3"/>
    <property type="match status" value="1"/>
</dbReference>
<evidence type="ECO:0000256" key="5">
    <source>
        <dbReference type="ARBA" id="ARBA00023303"/>
    </source>
</evidence>
<evidence type="ECO:0000256" key="3">
    <source>
        <dbReference type="ARBA" id="ARBA00022882"/>
    </source>
</evidence>
<dbReference type="GO" id="GO:0005249">
    <property type="term" value="F:voltage-gated potassium channel activity"/>
    <property type="evidence" value="ECO:0007669"/>
    <property type="project" value="InterPro"/>
</dbReference>
<dbReference type="PROSITE" id="PS50088">
    <property type="entry name" value="ANK_REPEAT"/>
    <property type="match status" value="2"/>
</dbReference>
<keyword evidence="3" id="KW-0406">Ion transport</keyword>
<evidence type="ECO:0000256" key="1">
    <source>
        <dbReference type="ARBA" id="ARBA00022538"/>
    </source>
</evidence>
<dbReference type="PANTHER" id="PTHR45743:SF2">
    <property type="entry name" value="POTASSIUM CHANNEL AKT1"/>
    <property type="match status" value="1"/>
</dbReference>
<protein>
    <recommendedName>
        <fullName evidence="9">Cyclic nucleotide-binding domain-containing protein</fullName>
    </recommendedName>
</protein>
<dbReference type="SUPFAM" id="SSF48403">
    <property type="entry name" value="Ankyrin repeat"/>
    <property type="match status" value="1"/>
</dbReference>
<dbReference type="PANTHER" id="PTHR45743">
    <property type="entry name" value="POTASSIUM CHANNEL AKT1"/>
    <property type="match status" value="1"/>
</dbReference>
<dbReference type="EMBL" id="BQKI01000073">
    <property type="protein sequence ID" value="GJN18226.1"/>
    <property type="molecule type" value="Genomic_DNA"/>
</dbReference>
<dbReference type="SUPFAM" id="SSF51206">
    <property type="entry name" value="cAMP-binding domain-like"/>
    <property type="match status" value="1"/>
</dbReference>
<name>A0AAV5E7P8_ELECO</name>
<keyword evidence="11" id="KW-1185">Reference proteome</keyword>
<feature type="repeat" description="ANK" evidence="6">
    <location>
        <begin position="319"/>
        <end position="351"/>
    </location>
</feature>
<sequence>MAWCDSSRMARCGPWRAGSALERELSRGQAATTASPAASAVARRAEQTAASSSDPSSSLPLRRPLQLKRRNPKRPGAVNSVQFSPSALLLPSFHPAQRESFIRKPEGALAIIDNVVNAFFAMDIILTFFVAYLDRMTYLLEDDPKRIAWRYTTYRSSYGSQHCVYGVFVESALSWLGVNGAVSEMKAEYFPPREDVILQNEAPTDFYILVSGSAELIELQNGAEQLLKEQKENTVMVGVLKEIESMLARGRLDLPITLCFAVNRGDDFLLHQLLKRGLDPNESDNNGHTALHIAASKGNEQCVKHLLDYGADPNARDSEGKVPLWEAMCEKNEAVVQLLVQNGADLSSGDTALYACIAIEENNNGSALVGTGS</sequence>
<keyword evidence="6" id="KW-0040">ANK repeat</keyword>
<feature type="repeat" description="ANK" evidence="6">
    <location>
        <begin position="286"/>
        <end position="318"/>
    </location>
</feature>
<keyword evidence="1" id="KW-0633">Potassium transport</keyword>
<evidence type="ECO:0000313" key="10">
    <source>
        <dbReference type="EMBL" id="GJN18226.1"/>
    </source>
</evidence>
<keyword evidence="8" id="KW-0812">Transmembrane</keyword>
<keyword evidence="8" id="KW-1133">Transmembrane helix</keyword>
<dbReference type="GO" id="GO:0034702">
    <property type="term" value="C:monoatomic ion channel complex"/>
    <property type="evidence" value="ECO:0007669"/>
    <property type="project" value="UniProtKB-KW"/>
</dbReference>
<feature type="transmembrane region" description="Helical" evidence="8">
    <location>
        <begin position="108"/>
        <end position="133"/>
    </location>
</feature>
<keyword evidence="3" id="KW-0813">Transport</keyword>
<evidence type="ECO:0000256" key="4">
    <source>
        <dbReference type="ARBA" id="ARBA00022958"/>
    </source>
</evidence>
<keyword evidence="5" id="KW-0407">Ion channel</keyword>
<dbReference type="InterPro" id="IPR000595">
    <property type="entry name" value="cNMP-bd_dom"/>
</dbReference>
<feature type="compositionally biased region" description="Low complexity" evidence="7">
    <location>
        <begin position="30"/>
        <end position="64"/>
    </location>
</feature>
<dbReference type="InterPro" id="IPR036770">
    <property type="entry name" value="Ankyrin_rpt-contain_sf"/>
</dbReference>
<evidence type="ECO:0000259" key="9">
    <source>
        <dbReference type="PROSITE" id="PS50042"/>
    </source>
</evidence>
<dbReference type="InterPro" id="IPR002110">
    <property type="entry name" value="Ankyrin_rpt"/>
</dbReference>
<gene>
    <name evidence="10" type="primary">gb05366</name>
    <name evidence="10" type="ORF">PR202_gb05366</name>
</gene>
<proteinExistence type="predicted"/>
<reference evidence="10" key="1">
    <citation type="journal article" date="2018" name="DNA Res.">
        <title>Multiple hybrid de novo genome assembly of finger millet, an orphan allotetraploid crop.</title>
        <authorList>
            <person name="Hatakeyama M."/>
            <person name="Aluri S."/>
            <person name="Balachadran M.T."/>
            <person name="Sivarajan S.R."/>
            <person name="Patrignani A."/>
            <person name="Gruter S."/>
            <person name="Poveda L."/>
            <person name="Shimizu-Inatsugi R."/>
            <person name="Baeten J."/>
            <person name="Francoijs K.J."/>
            <person name="Nataraja K.N."/>
            <person name="Reddy Y.A.N."/>
            <person name="Phadnis S."/>
            <person name="Ravikumar R.L."/>
            <person name="Schlapbach R."/>
            <person name="Sreeman S.M."/>
            <person name="Shimizu K.K."/>
        </authorList>
    </citation>
    <scope>NUCLEOTIDE SEQUENCE</scope>
</reference>